<keyword evidence="1" id="KW-1133">Transmembrane helix</keyword>
<keyword evidence="3" id="KW-1185">Reference proteome</keyword>
<evidence type="ECO:0000313" key="2">
    <source>
        <dbReference type="EMBL" id="ADW70948.1"/>
    </source>
</evidence>
<dbReference type="EMBL" id="CP002481">
    <property type="protein sequence ID" value="ADW70948.1"/>
    <property type="molecule type" value="Genomic_DNA"/>
</dbReference>
<keyword evidence="1" id="KW-0812">Transmembrane</keyword>
<gene>
    <name evidence="2" type="ordered locus">AciX9_4168</name>
</gene>
<accession>E8X664</accession>
<proteinExistence type="predicted"/>
<geneLocation type="plasmid" evidence="2 3">
    <name>pACIX901</name>
</geneLocation>
<reference evidence="3" key="1">
    <citation type="submission" date="2011-01" db="EMBL/GenBank/DDBJ databases">
        <title>Complete sequence of plasmid1 of Acidobacterium sp. MP5ACTX9.</title>
        <authorList>
            <consortium name="US DOE Joint Genome Institute"/>
            <person name="Lucas S."/>
            <person name="Copeland A."/>
            <person name="Lapidus A."/>
            <person name="Cheng J.-F."/>
            <person name="Goodwin L."/>
            <person name="Pitluck S."/>
            <person name="Teshima H."/>
            <person name="Detter J.C."/>
            <person name="Han C."/>
            <person name="Tapia R."/>
            <person name="Land M."/>
            <person name="Hauser L."/>
            <person name="Kyrpides N."/>
            <person name="Ivanova N."/>
            <person name="Ovchinnikova G."/>
            <person name="Pagani I."/>
            <person name="Rawat S.R."/>
            <person name="Mannisto M."/>
            <person name="Haggblom M.M."/>
            <person name="Woyke T."/>
        </authorList>
    </citation>
    <scope>NUCLEOTIDE SEQUENCE [LARGE SCALE GENOMIC DNA]</scope>
    <source>
        <strain evidence="3">MP5ACTX9</strain>
        <plasmid evidence="3">Plasmid pACIX901</plasmid>
    </source>
</reference>
<evidence type="ECO:0000313" key="3">
    <source>
        <dbReference type="Proteomes" id="UP000000343"/>
    </source>
</evidence>
<organism evidence="3">
    <name type="scientific">Granulicella tundricola (strain ATCC BAA-1859 / DSM 23138 / MP5ACTX9)</name>
    <dbReference type="NCBI Taxonomy" id="1198114"/>
    <lineage>
        <taxon>Bacteria</taxon>
        <taxon>Pseudomonadati</taxon>
        <taxon>Acidobacteriota</taxon>
        <taxon>Terriglobia</taxon>
        <taxon>Terriglobales</taxon>
        <taxon>Acidobacteriaceae</taxon>
        <taxon>Granulicella</taxon>
    </lineage>
</organism>
<dbReference type="KEGG" id="acm:AciX9_4168"/>
<name>E8X664_GRATM</name>
<evidence type="ECO:0000256" key="1">
    <source>
        <dbReference type="SAM" id="Phobius"/>
    </source>
</evidence>
<sequence>MEGTIVTNIQLLLSIGIPSALIVLSMIVGSRRDVVLNQRAKTVDEHTDVMPESIEARFDSVDRRFDEVFEALHNRKLAILRNMTDLHERVAIVESKQRT</sequence>
<keyword evidence="2" id="KW-0614">Plasmid</keyword>
<dbReference type="RefSeq" id="WP_013572860.1">
    <property type="nucleotide sequence ID" value="NC_015057.1"/>
</dbReference>
<dbReference type="HOGENOM" id="CLU_2316357_0_0_0"/>
<dbReference type="Proteomes" id="UP000000343">
    <property type="component" value="Plasmid pACIX901"/>
</dbReference>
<protein>
    <submittedName>
        <fullName evidence="2">Uncharacterized protein</fullName>
    </submittedName>
</protein>
<feature type="transmembrane region" description="Helical" evidence="1">
    <location>
        <begin position="6"/>
        <end position="29"/>
    </location>
</feature>
<dbReference type="AlphaFoldDB" id="E8X664"/>
<keyword evidence="1" id="KW-0472">Membrane</keyword>